<keyword evidence="2" id="KW-1185">Reference proteome</keyword>
<name>A0AAN6UQ15_9PEZI</name>
<accession>A0AAN6UQ15</accession>
<reference evidence="1" key="2">
    <citation type="submission" date="2023-05" db="EMBL/GenBank/DDBJ databases">
        <authorList>
            <consortium name="Lawrence Berkeley National Laboratory"/>
            <person name="Steindorff A."/>
            <person name="Hensen N."/>
            <person name="Bonometti L."/>
            <person name="Westerberg I."/>
            <person name="Brannstrom I.O."/>
            <person name="Guillou S."/>
            <person name="Cros-Aarteil S."/>
            <person name="Calhoun S."/>
            <person name="Haridas S."/>
            <person name="Kuo A."/>
            <person name="Mondo S."/>
            <person name="Pangilinan J."/>
            <person name="Riley R."/>
            <person name="Labutti K."/>
            <person name="Andreopoulos B."/>
            <person name="Lipzen A."/>
            <person name="Chen C."/>
            <person name="Yanf M."/>
            <person name="Daum C."/>
            <person name="Ng V."/>
            <person name="Clum A."/>
            <person name="Ohm R."/>
            <person name="Martin F."/>
            <person name="Silar P."/>
            <person name="Natvig D."/>
            <person name="Lalanne C."/>
            <person name="Gautier V."/>
            <person name="Ament-Velasquez S.L."/>
            <person name="Kruys A."/>
            <person name="Hutchinson M.I."/>
            <person name="Powell A.J."/>
            <person name="Barry K."/>
            <person name="Miller A.N."/>
            <person name="Grigoriev I.V."/>
            <person name="Debuchy R."/>
            <person name="Gladieux P."/>
            <person name="Thoren M.H."/>
            <person name="Johannesson H."/>
        </authorList>
    </citation>
    <scope>NUCLEOTIDE SEQUENCE</scope>
    <source>
        <strain evidence="1">CBS 123565</strain>
    </source>
</reference>
<reference evidence="1" key="1">
    <citation type="journal article" date="2023" name="Mol. Phylogenet. Evol.">
        <title>Genome-scale phylogeny and comparative genomics of the fungal order Sordariales.</title>
        <authorList>
            <person name="Hensen N."/>
            <person name="Bonometti L."/>
            <person name="Westerberg I."/>
            <person name="Brannstrom I.O."/>
            <person name="Guillou S."/>
            <person name="Cros-Aarteil S."/>
            <person name="Calhoun S."/>
            <person name="Haridas S."/>
            <person name="Kuo A."/>
            <person name="Mondo S."/>
            <person name="Pangilinan J."/>
            <person name="Riley R."/>
            <person name="LaButti K."/>
            <person name="Andreopoulos B."/>
            <person name="Lipzen A."/>
            <person name="Chen C."/>
            <person name="Yan M."/>
            <person name="Daum C."/>
            <person name="Ng V."/>
            <person name="Clum A."/>
            <person name="Steindorff A."/>
            <person name="Ohm R.A."/>
            <person name="Martin F."/>
            <person name="Silar P."/>
            <person name="Natvig D.O."/>
            <person name="Lalanne C."/>
            <person name="Gautier V."/>
            <person name="Ament-Velasquez S.L."/>
            <person name="Kruys A."/>
            <person name="Hutchinson M.I."/>
            <person name="Powell A.J."/>
            <person name="Barry K."/>
            <person name="Miller A.N."/>
            <person name="Grigoriev I.V."/>
            <person name="Debuchy R."/>
            <person name="Gladieux P."/>
            <person name="Hiltunen Thoren M."/>
            <person name="Johannesson H."/>
        </authorList>
    </citation>
    <scope>NUCLEOTIDE SEQUENCE</scope>
    <source>
        <strain evidence="1">CBS 123565</strain>
    </source>
</reference>
<evidence type="ECO:0000313" key="1">
    <source>
        <dbReference type="EMBL" id="KAK4137088.1"/>
    </source>
</evidence>
<organism evidence="1 2">
    <name type="scientific">Trichocladium antarcticum</name>
    <dbReference type="NCBI Taxonomy" id="1450529"/>
    <lineage>
        <taxon>Eukaryota</taxon>
        <taxon>Fungi</taxon>
        <taxon>Dikarya</taxon>
        <taxon>Ascomycota</taxon>
        <taxon>Pezizomycotina</taxon>
        <taxon>Sordariomycetes</taxon>
        <taxon>Sordariomycetidae</taxon>
        <taxon>Sordariales</taxon>
        <taxon>Chaetomiaceae</taxon>
        <taxon>Trichocladium</taxon>
    </lineage>
</organism>
<protein>
    <submittedName>
        <fullName evidence="1">Uncharacterized protein</fullName>
    </submittedName>
</protein>
<dbReference type="Proteomes" id="UP001304895">
    <property type="component" value="Unassembled WGS sequence"/>
</dbReference>
<comment type="caution">
    <text evidence="1">The sequence shown here is derived from an EMBL/GenBank/DDBJ whole genome shotgun (WGS) entry which is preliminary data.</text>
</comment>
<sequence length="99" mass="10492">MAASGVRLSLPSLPCHAGPTWIDMHTLVFRQRQSMSRDFLITVRLDGLVDSIETRDHYSAGAASLVSCWSAQAEGSGCTPATVAGVLAVVLVCEIESTD</sequence>
<gene>
    <name evidence="1" type="ORF">BT67DRAFT_201970</name>
</gene>
<proteinExistence type="predicted"/>
<dbReference type="EMBL" id="MU853403">
    <property type="protein sequence ID" value="KAK4137088.1"/>
    <property type="molecule type" value="Genomic_DNA"/>
</dbReference>
<dbReference type="AlphaFoldDB" id="A0AAN6UQ15"/>
<evidence type="ECO:0000313" key="2">
    <source>
        <dbReference type="Proteomes" id="UP001304895"/>
    </source>
</evidence>